<reference evidence="1" key="2">
    <citation type="submission" date="2015-06" db="UniProtKB">
        <authorList>
            <consortium name="EnsemblPlants"/>
        </authorList>
    </citation>
    <scope>IDENTIFICATION</scope>
</reference>
<dbReference type="AlphaFoldDB" id="A0A0E0N7I3"/>
<proteinExistence type="predicted"/>
<protein>
    <submittedName>
        <fullName evidence="1">Uncharacterized protein</fullName>
    </submittedName>
</protein>
<evidence type="ECO:0000313" key="2">
    <source>
        <dbReference type="Proteomes" id="UP000008022"/>
    </source>
</evidence>
<dbReference type="Proteomes" id="UP000008022">
    <property type="component" value="Unassembled WGS sequence"/>
</dbReference>
<evidence type="ECO:0000313" key="1">
    <source>
        <dbReference type="EnsemblPlants" id="ORUFI01G47080.1"/>
    </source>
</evidence>
<name>A0A0E0N7I3_ORYRU</name>
<dbReference type="EnsemblPlants" id="ORUFI01G47080.1">
    <property type="protein sequence ID" value="ORUFI01G47080.1"/>
    <property type="gene ID" value="ORUFI01G47080"/>
</dbReference>
<reference evidence="2" key="1">
    <citation type="submission" date="2013-06" db="EMBL/GenBank/DDBJ databases">
        <authorList>
            <person name="Zhao Q."/>
        </authorList>
    </citation>
    <scope>NUCLEOTIDE SEQUENCE</scope>
    <source>
        <strain evidence="2">cv. W1943</strain>
    </source>
</reference>
<dbReference type="HOGENOM" id="CLU_1028129_0_0_1"/>
<organism evidence="1 2">
    <name type="scientific">Oryza rufipogon</name>
    <name type="common">Brownbeard rice</name>
    <name type="synonym">Asian wild rice</name>
    <dbReference type="NCBI Taxonomy" id="4529"/>
    <lineage>
        <taxon>Eukaryota</taxon>
        <taxon>Viridiplantae</taxon>
        <taxon>Streptophyta</taxon>
        <taxon>Embryophyta</taxon>
        <taxon>Tracheophyta</taxon>
        <taxon>Spermatophyta</taxon>
        <taxon>Magnoliopsida</taxon>
        <taxon>Liliopsida</taxon>
        <taxon>Poales</taxon>
        <taxon>Poaceae</taxon>
        <taxon>BOP clade</taxon>
        <taxon>Oryzoideae</taxon>
        <taxon>Oryzeae</taxon>
        <taxon>Oryzinae</taxon>
        <taxon>Oryza</taxon>
    </lineage>
</organism>
<dbReference type="Gramene" id="ORUFI01G47080.1">
    <property type="protein sequence ID" value="ORUFI01G47080.1"/>
    <property type="gene ID" value="ORUFI01G47080"/>
</dbReference>
<keyword evidence="2" id="KW-1185">Reference proteome</keyword>
<accession>A0A0E0N7I3</accession>
<sequence length="271" mass="31120">MTVRGIGSLAVWKCYSDNREWRRSGRGNSELRPLYASRRGVSGAALRPWVWVLPGFTTNGSTSGIVNRERPHGRHVYVADKGIAACGFSSLFMDCFKIMENVLEKQENLLAFEFEVRQWGCDKRYDIRGEGACLKRYTDSSFNTDAVGQGLPLEDLLLLGHRQSLVVCTILQANKKIFSSYHMQNFQLRTYSFSLHLKIAYYYFPGVVLNFLNITHILDALVTTNNVITEQEVQEYRHICRKMMSSVQTEKILWESSLNCCPRQQGIWICH</sequence>